<evidence type="ECO:0000313" key="2">
    <source>
        <dbReference type="Proteomes" id="UP001150581"/>
    </source>
</evidence>
<dbReference type="Proteomes" id="UP001150581">
    <property type="component" value="Unassembled WGS sequence"/>
</dbReference>
<dbReference type="EMBL" id="JANBPG010004245">
    <property type="protein sequence ID" value="KAJ1877167.1"/>
    <property type="molecule type" value="Genomic_DNA"/>
</dbReference>
<evidence type="ECO:0000313" key="1">
    <source>
        <dbReference type="EMBL" id="KAJ1877167.1"/>
    </source>
</evidence>
<organism evidence="1 2">
    <name type="scientific">Kickxella alabastrina</name>
    <dbReference type="NCBI Taxonomy" id="61397"/>
    <lineage>
        <taxon>Eukaryota</taxon>
        <taxon>Fungi</taxon>
        <taxon>Fungi incertae sedis</taxon>
        <taxon>Zoopagomycota</taxon>
        <taxon>Kickxellomycotina</taxon>
        <taxon>Kickxellomycetes</taxon>
        <taxon>Kickxellales</taxon>
        <taxon>Kickxellaceae</taxon>
        <taxon>Kickxella</taxon>
    </lineage>
</organism>
<name>A0ACC1HVM0_9FUNG</name>
<proteinExistence type="predicted"/>
<accession>A0ACC1HVM0</accession>
<protein>
    <submittedName>
        <fullName evidence="1">Uncharacterized protein</fullName>
    </submittedName>
</protein>
<keyword evidence="2" id="KW-1185">Reference proteome</keyword>
<comment type="caution">
    <text evidence="1">The sequence shown here is derived from an EMBL/GenBank/DDBJ whole genome shotgun (WGS) entry which is preliminary data.</text>
</comment>
<feature type="non-terminal residue" evidence="1">
    <location>
        <position position="103"/>
    </location>
</feature>
<reference evidence="1" key="1">
    <citation type="submission" date="2022-07" db="EMBL/GenBank/DDBJ databases">
        <title>Phylogenomic reconstructions and comparative analyses of Kickxellomycotina fungi.</title>
        <authorList>
            <person name="Reynolds N.K."/>
            <person name="Stajich J.E."/>
            <person name="Barry K."/>
            <person name="Grigoriev I.V."/>
            <person name="Crous P."/>
            <person name="Smith M.E."/>
        </authorList>
    </citation>
    <scope>NUCLEOTIDE SEQUENCE</scope>
    <source>
        <strain evidence="1">Benny 63K</strain>
    </source>
</reference>
<gene>
    <name evidence="1" type="ORF">LPJ66_012161</name>
</gene>
<sequence length="103" mass="11540">MKCVRVVDPADFDNLVNAAVDESSAVFVLFFGRESPDTNLSWCPDCVIADPEVRRAVSSVENSILLEVPIDRKSDIQSPFNVFRDRADTKVERIPTLLRWTAG</sequence>